<feature type="compositionally biased region" description="Pro residues" evidence="1">
    <location>
        <begin position="367"/>
        <end position="379"/>
    </location>
</feature>
<dbReference type="InterPro" id="IPR001932">
    <property type="entry name" value="PPM-type_phosphatase-like_dom"/>
</dbReference>
<feature type="compositionally biased region" description="Pro residues" evidence="1">
    <location>
        <begin position="410"/>
        <end position="420"/>
    </location>
</feature>
<evidence type="ECO:0000259" key="2">
    <source>
        <dbReference type="Pfam" id="PF13672"/>
    </source>
</evidence>
<feature type="compositionally biased region" description="Low complexity" evidence="1">
    <location>
        <begin position="301"/>
        <end position="315"/>
    </location>
</feature>
<evidence type="ECO:0000313" key="4">
    <source>
        <dbReference type="Proteomes" id="UP000735541"/>
    </source>
</evidence>
<feature type="domain" description="PPM-type phosphatase" evidence="2">
    <location>
        <begin position="546"/>
        <end position="791"/>
    </location>
</feature>
<dbReference type="EMBL" id="JAHUVW010000001">
    <property type="protein sequence ID" value="MBV7671932.1"/>
    <property type="molecule type" value="Genomic_DNA"/>
</dbReference>
<feature type="compositionally biased region" description="Basic and acidic residues" evidence="1">
    <location>
        <begin position="262"/>
        <end position="275"/>
    </location>
</feature>
<feature type="compositionally biased region" description="Basic and acidic residues" evidence="1">
    <location>
        <begin position="8"/>
        <end position="21"/>
    </location>
</feature>
<protein>
    <submittedName>
        <fullName evidence="3">Protein phosphatase 2C domain-containing protein</fullName>
    </submittedName>
</protein>
<gene>
    <name evidence="3" type="ORF">STHAL_21000</name>
</gene>
<dbReference type="Pfam" id="PF13672">
    <property type="entry name" value="PP2C_2"/>
    <property type="match status" value="1"/>
</dbReference>
<feature type="region of interest" description="Disordered" evidence="1">
    <location>
        <begin position="691"/>
        <end position="715"/>
    </location>
</feature>
<feature type="compositionally biased region" description="Gly residues" evidence="1">
    <location>
        <begin position="48"/>
        <end position="63"/>
    </location>
</feature>
<keyword evidence="4" id="KW-1185">Reference proteome</keyword>
<feature type="compositionally biased region" description="Basic and acidic residues" evidence="1">
    <location>
        <begin position="88"/>
        <end position="99"/>
    </location>
</feature>
<evidence type="ECO:0000313" key="3">
    <source>
        <dbReference type="EMBL" id="MBV7671932.1"/>
    </source>
</evidence>
<accession>A0ABS6TUL8</accession>
<evidence type="ECO:0000256" key="1">
    <source>
        <dbReference type="SAM" id="MobiDB-lite"/>
    </source>
</evidence>
<feature type="compositionally biased region" description="Basic and acidic residues" evidence="1">
    <location>
        <begin position="486"/>
        <end position="501"/>
    </location>
</feature>
<proteinExistence type="predicted"/>
<dbReference type="Proteomes" id="UP000735541">
    <property type="component" value="Unassembled WGS sequence"/>
</dbReference>
<feature type="compositionally biased region" description="Polar residues" evidence="1">
    <location>
        <begin position="467"/>
        <end position="483"/>
    </location>
</feature>
<comment type="caution">
    <text evidence="3">The sequence shown here is derived from an EMBL/GenBank/DDBJ whole genome shotgun (WGS) entry which is preliminary data.</text>
</comment>
<feature type="compositionally biased region" description="Pro residues" evidence="1">
    <location>
        <begin position="205"/>
        <end position="231"/>
    </location>
</feature>
<feature type="compositionally biased region" description="Low complexity" evidence="1">
    <location>
        <begin position="326"/>
        <end position="342"/>
    </location>
</feature>
<organism evidence="3 4">
    <name type="scientific">Streptomyces halstedii</name>
    <dbReference type="NCBI Taxonomy" id="1944"/>
    <lineage>
        <taxon>Bacteria</taxon>
        <taxon>Bacillati</taxon>
        <taxon>Actinomycetota</taxon>
        <taxon>Actinomycetes</taxon>
        <taxon>Kitasatosporales</taxon>
        <taxon>Streptomycetaceae</taxon>
        <taxon>Streptomyces</taxon>
    </lineage>
</organism>
<feature type="compositionally biased region" description="Pro residues" evidence="1">
    <location>
        <begin position="316"/>
        <end position="325"/>
    </location>
</feature>
<feature type="compositionally biased region" description="Pro residues" evidence="1">
    <location>
        <begin position="389"/>
        <end position="398"/>
    </location>
</feature>
<reference evidence="3 4" key="1">
    <citation type="submission" date="2021-07" db="EMBL/GenBank/DDBJ databases">
        <title>Sequencing Streptomyces halstedii LGO-A4 genome an citrus endophytic actinomycete.</title>
        <authorList>
            <person name="Samborskyy M."/>
            <person name="Scott N."/>
            <person name="Deglau R."/>
            <person name="Dickens S."/>
            <person name="Oliveira L.G."/>
        </authorList>
    </citation>
    <scope>NUCLEOTIDE SEQUENCE [LARGE SCALE GENOMIC DNA]</scope>
    <source>
        <strain evidence="3 4">LGO-A4</strain>
    </source>
</reference>
<feature type="compositionally biased region" description="Basic and acidic residues" evidence="1">
    <location>
        <begin position="131"/>
        <end position="149"/>
    </location>
</feature>
<feature type="region of interest" description="Disordered" evidence="1">
    <location>
        <begin position="1"/>
        <end position="520"/>
    </location>
</feature>
<name>A0ABS6TUL8_STRHA</name>
<sequence length="811" mass="83418">MSQQGEKPAAHEDDWWRRLYDEATPDTGPSSAPDSLDDRFDSASDAVGGAGGAGGAPAGGGESAPGERPVRGESSVPDGDGESGQGSGRDRGEGWERGRGPGRSEPVGDATDAGSRPGSEQGVVPGPGPEPVREPGPLDHPVRGVRVPEPRLSAAASPEARTPVTPEPGSPAQEPRSPADAAPEPPAPVMPEAGSPAPELRTPGTPAPVTPPPEPLPPAVAAPEPPVPVTPEPELRTPEPPAPERPVPADKVERVVPGASPRGRDPRSSVHREAPGRTAADQGRPAGAAPEPPPEAGTGYGASPSAPAAWSGSALPPEPGPPETSPMPWAAEASASNGGASERGTGFEAVSSGAPVLPAAGSAWDPTPEPAGPPPPCPTPKAASRADGPLPPPAPAQPAQPLRPEVLSAPEPPPPPPVPDPRTTSRKAETASSPRTRPQIIAVRPPWEAPGVREPAPLTFAVPLSPQPSTERSAPPSEASSVPLSDADRHAPRPLVEHLGDRPPTYEPEPVTLPASGADDLDGLVPDTVLDGARYGTWTLRATSVRGDSARFRGEPRRDALLTARFGTGDGALVLVAVACGARATEHAHLAAADACRWIGGAVARSHTRLADDIRAGRRGDLKSGLHRLTDRTYGKLRARAAELGLEPSAYTARLRCLLLSADPACRTRVFFGVGPGGLFRLRDGAWQDLEPSFAPAPADRSRPEEGPGGDRLTMDLQITTAPSPYAGGPAAPPPTEPFRFRASVARPGDTLLLCGNGLAEPMRGAPDLAEELARRWTAGDPPGLPAWLADVQLRVKGYADDRTAAAVWEA</sequence>